<dbReference type="NCBIfam" id="TIGR00188">
    <property type="entry name" value="rnpA"/>
    <property type="match status" value="1"/>
</dbReference>
<comment type="catalytic activity">
    <reaction evidence="7">
        <text>Endonucleolytic cleavage of RNA, removing 5'-extranucleotides from tRNA precursor.</text>
        <dbReference type="EC" id="3.1.26.5"/>
    </reaction>
</comment>
<keyword evidence="4 7" id="KW-0255">Endonuclease</keyword>
<comment type="function">
    <text evidence="1 7">RNaseP catalyzes the removal of the 5'-leader sequence from pre-tRNA to produce the mature 5'-terminus. It can also cleave other RNA substrates such as 4.5S RNA. The protein component plays an auxiliary but essential role in vivo by binding to the 5'-leader sequence and broadening the substrate specificity of the ribozyme.</text>
</comment>
<dbReference type="GO" id="GO:0030677">
    <property type="term" value="C:ribonuclease P complex"/>
    <property type="evidence" value="ECO:0007669"/>
    <property type="project" value="TreeGrafter"/>
</dbReference>
<keyword evidence="5 7" id="KW-0378">Hydrolase</keyword>
<reference evidence="9" key="2">
    <citation type="submission" date="2022-10" db="EMBL/GenBank/DDBJ databases">
        <authorList>
            <person name="Aronson H.S."/>
        </authorList>
    </citation>
    <scope>NUCLEOTIDE SEQUENCE</scope>
    <source>
        <strain evidence="9">RS19-109</strain>
    </source>
</reference>
<dbReference type="HAMAP" id="MF_00227">
    <property type="entry name" value="RNase_P"/>
    <property type="match status" value="1"/>
</dbReference>
<dbReference type="Proteomes" id="UP001154240">
    <property type="component" value="Unassembled WGS sequence"/>
</dbReference>
<evidence type="ECO:0000256" key="7">
    <source>
        <dbReference type="HAMAP-Rule" id="MF_00227"/>
    </source>
</evidence>
<dbReference type="PANTHER" id="PTHR33992:SF1">
    <property type="entry name" value="RIBONUCLEASE P PROTEIN COMPONENT"/>
    <property type="match status" value="1"/>
</dbReference>
<dbReference type="PANTHER" id="PTHR33992">
    <property type="entry name" value="RIBONUCLEASE P PROTEIN COMPONENT"/>
    <property type="match status" value="1"/>
</dbReference>
<protein>
    <recommendedName>
        <fullName evidence="7 8">Ribonuclease P protein component</fullName>
        <shortName evidence="7">RNase P protein</shortName>
        <shortName evidence="7">RNaseP protein</shortName>
        <ecNumber evidence="7 8">3.1.26.5</ecNumber>
    </recommendedName>
    <alternativeName>
        <fullName evidence="7">Protein C5</fullName>
    </alternativeName>
</protein>
<evidence type="ECO:0000256" key="8">
    <source>
        <dbReference type="NCBIfam" id="TIGR00188"/>
    </source>
</evidence>
<dbReference type="InterPro" id="IPR020539">
    <property type="entry name" value="RNase_P_CS"/>
</dbReference>
<evidence type="ECO:0000256" key="3">
    <source>
        <dbReference type="ARBA" id="ARBA00022722"/>
    </source>
</evidence>
<evidence type="ECO:0000256" key="5">
    <source>
        <dbReference type="ARBA" id="ARBA00022801"/>
    </source>
</evidence>
<dbReference type="InterPro" id="IPR014721">
    <property type="entry name" value="Ribsml_uS5_D2-typ_fold_subgr"/>
</dbReference>
<dbReference type="EMBL" id="JAPHEH010000001">
    <property type="protein sequence ID" value="MDG4475235.1"/>
    <property type="molecule type" value="Genomic_DNA"/>
</dbReference>
<evidence type="ECO:0000256" key="1">
    <source>
        <dbReference type="ARBA" id="ARBA00002663"/>
    </source>
</evidence>
<dbReference type="Pfam" id="PF00825">
    <property type="entry name" value="Ribonuclease_P"/>
    <property type="match status" value="1"/>
</dbReference>
<dbReference type="PROSITE" id="PS00648">
    <property type="entry name" value="RIBONUCLEASE_P"/>
    <property type="match status" value="1"/>
</dbReference>
<dbReference type="GO" id="GO:0000049">
    <property type="term" value="F:tRNA binding"/>
    <property type="evidence" value="ECO:0007669"/>
    <property type="project" value="UniProtKB-UniRule"/>
</dbReference>
<dbReference type="EC" id="3.1.26.5" evidence="7 8"/>
<name>A0A9X4RL78_9BACT</name>
<comment type="caution">
    <text evidence="9">The sequence shown here is derived from an EMBL/GenBank/DDBJ whole genome shotgun (WGS) entry which is preliminary data.</text>
</comment>
<keyword evidence="6 7" id="KW-0694">RNA-binding</keyword>
<evidence type="ECO:0000256" key="6">
    <source>
        <dbReference type="ARBA" id="ARBA00022884"/>
    </source>
</evidence>
<dbReference type="GO" id="GO:0004526">
    <property type="term" value="F:ribonuclease P activity"/>
    <property type="evidence" value="ECO:0007669"/>
    <property type="project" value="UniProtKB-UniRule"/>
</dbReference>
<dbReference type="GO" id="GO:0001682">
    <property type="term" value="P:tRNA 5'-leader removal"/>
    <property type="evidence" value="ECO:0007669"/>
    <property type="project" value="UniProtKB-UniRule"/>
</dbReference>
<dbReference type="InterPro" id="IPR000100">
    <property type="entry name" value="RNase_P"/>
</dbReference>
<comment type="similarity">
    <text evidence="7">Belongs to the RnpA family.</text>
</comment>
<keyword evidence="2 7" id="KW-0819">tRNA processing</keyword>
<reference evidence="9" key="1">
    <citation type="journal article" date="2022" name="bioRxiv">
        <title>Thiovibrio frasassiensisgen. nov., sp. nov., an autotrophic, elemental sulfur disproportionating bacterium isolated from sulfidic karst sediment, and proposal of Thiovibrionaceae fam. nov.</title>
        <authorList>
            <person name="Aronson H."/>
            <person name="Thomas C."/>
            <person name="Bhattacharyya M."/>
            <person name="Eckstein S."/>
            <person name="Jensen S."/>
            <person name="Barco R."/>
            <person name="Macalady J."/>
            <person name="Amend J."/>
        </authorList>
    </citation>
    <scope>NUCLEOTIDE SEQUENCE</scope>
    <source>
        <strain evidence="9">RS19-109</strain>
    </source>
</reference>
<dbReference type="RefSeq" id="WP_307632210.1">
    <property type="nucleotide sequence ID" value="NZ_JAPHEH010000001.1"/>
</dbReference>
<comment type="subunit">
    <text evidence="7">Consists of a catalytic RNA component (M1 or rnpB) and a protein subunit.</text>
</comment>
<evidence type="ECO:0000313" key="9">
    <source>
        <dbReference type="EMBL" id="MDG4475235.1"/>
    </source>
</evidence>
<sequence length="128" mass="14617">MRAHPLSKDMLLVKSWQYKKVYDQGKRLRGQNFSLIYVPNHTAGNRVGISVHGVRQAVQRNRIKRIIREFFRHNPAFIEPFSDVVFAVRLGFIPDSPREVEVAVRTLLARRKPGGREPAPGEATLSIS</sequence>
<evidence type="ECO:0000313" key="10">
    <source>
        <dbReference type="Proteomes" id="UP001154240"/>
    </source>
</evidence>
<evidence type="ECO:0000256" key="4">
    <source>
        <dbReference type="ARBA" id="ARBA00022759"/>
    </source>
</evidence>
<accession>A0A9X4RL78</accession>
<organism evidence="9 10">
    <name type="scientific">Thiovibrio frasassiensis</name>
    <dbReference type="NCBI Taxonomy" id="2984131"/>
    <lineage>
        <taxon>Bacteria</taxon>
        <taxon>Pseudomonadati</taxon>
        <taxon>Thermodesulfobacteriota</taxon>
        <taxon>Desulfobulbia</taxon>
        <taxon>Desulfobulbales</taxon>
        <taxon>Thiovibrionaceae</taxon>
        <taxon>Thiovibrio</taxon>
    </lineage>
</organism>
<gene>
    <name evidence="7 9" type="primary">rnpA</name>
    <name evidence="9" type="ORF">OLX77_03560</name>
</gene>
<keyword evidence="3 7" id="KW-0540">Nuclease</keyword>
<dbReference type="InterPro" id="IPR020568">
    <property type="entry name" value="Ribosomal_Su5_D2-typ_SF"/>
</dbReference>
<dbReference type="Gene3D" id="3.30.230.10">
    <property type="match status" value="1"/>
</dbReference>
<proteinExistence type="inferred from homology"/>
<dbReference type="AlphaFoldDB" id="A0A9X4RL78"/>
<keyword evidence="10" id="KW-1185">Reference proteome</keyword>
<dbReference type="GO" id="GO:0042781">
    <property type="term" value="F:3'-tRNA processing endoribonuclease activity"/>
    <property type="evidence" value="ECO:0007669"/>
    <property type="project" value="TreeGrafter"/>
</dbReference>
<dbReference type="SUPFAM" id="SSF54211">
    <property type="entry name" value="Ribosomal protein S5 domain 2-like"/>
    <property type="match status" value="1"/>
</dbReference>
<evidence type="ECO:0000256" key="2">
    <source>
        <dbReference type="ARBA" id="ARBA00022694"/>
    </source>
</evidence>